<feature type="region of interest" description="Disordered" evidence="1">
    <location>
        <begin position="241"/>
        <end position="355"/>
    </location>
</feature>
<sequence length="1139" mass="121072">MNMMNLQFNEEASNPTGNPDEARRRGTMSNRTPAPAHHGPRTIYSLLSRSEAPLPSLSSGAIAGISVAGLMLFVLTVAPILIYVAKQHNRRRAAACPVSSLSFAEHGAFTHVEEVSAPPKRLRKRSTASERETYYCTDDTGTAEGGGGSGGGGRSARHLLFPTVTPDSARPRGCSFRGGYPGGGVSTDGSTSGNASSDGGANGTTPCADTCGHGDQTQRSPEKHRGRAICQNRQKTSWIDEDALHGPRISPKKRGKRKGNWLRGNGLTRTLSRHLSFGGHRAPELARSPTLPCTESGQMQSLAESGPAKLPESQNVGGAQNTRSELQGDSKIEPRFPVRQPLEHGGSLNPPGMVHTQAANPRLQQVPVSGGTHPCPQCRNHMAMSAAEQLAGRARVPGVGIAAVGQIRPPLQQSHTDAELLAILRRTAESLQDGNRSTRRQTMMHPALASPSTTQNRVEQGSAQGPENGQNYTRSVEVAPSPTKSEKSAPAATLYSELEGSSPGTQPEASQSNPPWQTHRRTHTRRISLISQVSMLSEADSLAAGPSRRGSQADILQTALSSPSRSIQMTPPRAAQPTFISRSNSMRSELSSALSTVYSEEESGLPSVLKLDDTPVKESEAGKGDTVRASRASMAFGSKKAQNIESPGDNKAKQEAQPDFDVRRSPRPLHIRKATLGQHLPNGSHRADVTTSMPQEANKQPTAKPSYALSTEAAADDPFTTYGTPTQATPKRLSKVFSPLPAELPGNSKKRSADEDQRSGTPTPPSSRRRVVPPPHCLRPNTGSPTSEGHDDPQVQIQPPSREPSIVVSEGGLSSVYESYRYSRYSDSFEDAQTPGTTLTVPSIEAPSAKTRWDEENTRATSAKKITDGHGDEGREKAFRSAHARLNSVVSGGYTYPIGPPPLALSRENGSVAIGYTMVDAVPRSQQTRDISGVSAISATSVYSQDDDGQDRLAPLVPFPAATTASGRHARRVTSTVAELRRMNSQVSCVSGYSTATTNIAGEAEITSPTIPTLRGGGFSPGKKGMGGGAKNYLALGSNLSAKEVKEEQGNTQDGKTASAAGRENGIAQSASKGGMDGVTVRRGGMKKSRRNTVVEGFEQDLDRARQILRESRDFNLQTVPEVSSKGPVSNGRMAQVAE</sequence>
<dbReference type="OrthoDB" id="4760011at2759"/>
<dbReference type="EMBL" id="DF977451">
    <property type="protein sequence ID" value="GAP83942.2"/>
    <property type="molecule type" value="Genomic_DNA"/>
</dbReference>
<feature type="region of interest" description="Disordered" evidence="1">
    <location>
        <begin position="1116"/>
        <end position="1139"/>
    </location>
</feature>
<keyword evidence="2" id="KW-0812">Transmembrane</keyword>
<feature type="compositionally biased region" description="Polar residues" evidence="1">
    <location>
        <begin position="1"/>
        <end position="17"/>
    </location>
</feature>
<feature type="compositionally biased region" description="Polar residues" evidence="1">
    <location>
        <begin position="312"/>
        <end position="325"/>
    </location>
</feature>
<keyword evidence="2" id="KW-1133">Transmembrane helix</keyword>
<feature type="compositionally biased region" description="Basic residues" evidence="1">
    <location>
        <begin position="250"/>
        <end position="260"/>
    </location>
</feature>
<dbReference type="Proteomes" id="UP000054516">
    <property type="component" value="Unassembled WGS sequence"/>
</dbReference>
<feature type="compositionally biased region" description="Basic and acidic residues" evidence="1">
    <location>
        <begin position="610"/>
        <end position="628"/>
    </location>
</feature>
<dbReference type="OMA" id="EHIEEND"/>
<feature type="compositionally biased region" description="Polar residues" evidence="1">
    <location>
        <begin position="502"/>
        <end position="516"/>
    </location>
</feature>
<protein>
    <submittedName>
        <fullName evidence="3">Uncharacterized protein</fullName>
    </submittedName>
</protein>
<feature type="region of interest" description="Disordered" evidence="1">
    <location>
        <begin position="137"/>
        <end position="202"/>
    </location>
</feature>
<organism evidence="3">
    <name type="scientific">Rosellinia necatrix</name>
    <name type="common">White root-rot fungus</name>
    <dbReference type="NCBI Taxonomy" id="77044"/>
    <lineage>
        <taxon>Eukaryota</taxon>
        <taxon>Fungi</taxon>
        <taxon>Dikarya</taxon>
        <taxon>Ascomycota</taxon>
        <taxon>Pezizomycotina</taxon>
        <taxon>Sordariomycetes</taxon>
        <taxon>Xylariomycetidae</taxon>
        <taxon>Xylariales</taxon>
        <taxon>Xylariaceae</taxon>
        <taxon>Rosellinia</taxon>
    </lineage>
</organism>
<feature type="compositionally biased region" description="Basic and acidic residues" evidence="1">
    <location>
        <begin position="648"/>
        <end position="664"/>
    </location>
</feature>
<dbReference type="AlphaFoldDB" id="A0A1S7UKX6"/>
<accession>A0A1S7UKX6</accession>
<feature type="region of interest" description="Disordered" evidence="1">
    <location>
        <begin position="1"/>
        <end position="40"/>
    </location>
</feature>
<feature type="region of interest" description="Disordered" evidence="1">
    <location>
        <begin position="849"/>
        <end position="874"/>
    </location>
</feature>
<feature type="region of interest" description="Disordered" evidence="1">
    <location>
        <begin position="1044"/>
        <end position="1088"/>
    </location>
</feature>
<evidence type="ECO:0000256" key="2">
    <source>
        <dbReference type="SAM" id="Phobius"/>
    </source>
</evidence>
<evidence type="ECO:0000256" key="1">
    <source>
        <dbReference type="SAM" id="MobiDB-lite"/>
    </source>
</evidence>
<feature type="region of interest" description="Disordered" evidence="1">
    <location>
        <begin position="431"/>
        <end position="522"/>
    </location>
</feature>
<feature type="region of interest" description="Disordered" evidence="1">
    <location>
        <begin position="212"/>
        <end position="231"/>
    </location>
</feature>
<reference evidence="3" key="1">
    <citation type="submission" date="2016-03" db="EMBL/GenBank/DDBJ databases">
        <title>Draft genome sequence of Rosellinia necatrix.</title>
        <authorList>
            <person name="Kanematsu S."/>
        </authorList>
    </citation>
    <scope>NUCLEOTIDE SEQUENCE [LARGE SCALE GENOMIC DNA]</scope>
    <source>
        <strain evidence="3">W97</strain>
    </source>
</reference>
<feature type="compositionally biased region" description="Gly residues" evidence="1">
    <location>
        <begin position="143"/>
        <end position="154"/>
    </location>
</feature>
<feature type="compositionally biased region" description="Polar residues" evidence="1">
    <location>
        <begin position="291"/>
        <end position="303"/>
    </location>
</feature>
<evidence type="ECO:0000313" key="4">
    <source>
        <dbReference type="Proteomes" id="UP000054516"/>
    </source>
</evidence>
<feature type="compositionally biased region" description="Polar residues" evidence="1">
    <location>
        <begin position="450"/>
        <end position="474"/>
    </location>
</feature>
<feature type="transmembrane region" description="Helical" evidence="2">
    <location>
        <begin position="61"/>
        <end position="84"/>
    </location>
</feature>
<feature type="region of interest" description="Disordered" evidence="1">
    <location>
        <begin position="601"/>
        <end position="809"/>
    </location>
</feature>
<proteinExistence type="predicted"/>
<keyword evidence="2" id="KW-0472">Membrane</keyword>
<evidence type="ECO:0000313" key="3">
    <source>
        <dbReference type="EMBL" id="GAP83942.2"/>
    </source>
</evidence>
<feature type="compositionally biased region" description="Low complexity" evidence="1">
    <location>
        <begin position="187"/>
        <end position="199"/>
    </location>
</feature>
<gene>
    <name evidence="3" type="ORF">SAMD00023353_0602920</name>
</gene>
<feature type="compositionally biased region" description="Basic and acidic residues" evidence="1">
    <location>
        <begin position="865"/>
        <end position="874"/>
    </location>
</feature>
<feature type="compositionally biased region" description="Polar residues" evidence="1">
    <location>
        <begin position="689"/>
        <end position="703"/>
    </location>
</feature>
<feature type="compositionally biased region" description="Basic and acidic residues" evidence="1">
    <location>
        <begin position="326"/>
        <end position="336"/>
    </location>
</feature>
<keyword evidence="4" id="KW-1185">Reference proteome</keyword>
<name>A0A1S7UKX6_ROSNE</name>